<dbReference type="PANTHER" id="PTHR43903">
    <property type="entry name" value="NEUROLIGIN"/>
    <property type="match status" value="1"/>
</dbReference>
<feature type="region of interest" description="Disordered" evidence="2">
    <location>
        <begin position="302"/>
        <end position="324"/>
    </location>
</feature>
<keyword evidence="3" id="KW-1133">Transmembrane helix</keyword>
<sequence>MSLWLNLIPQLHRPGESGDDISMRHHHFQEEGDQYYDGFVRAQTNQKPSFFHVIAQPAITTRSTSTSSTSSTLAPPKSDTAVQATTTECPPNTTLVVPSISRNNHNNLLRKLASNQYQSYTTALTVTIGVGCFLLLLNILIFAGIYHHRDRGRKEKKKKEEQAESGSCSSSSAETYGKAFESCHLAYEGTIKNPYQHTRGNSFERKCLQNYIGEYSCDKRIFADVQMTELPLQQFNSSPVKRPPEVVTSSQSTSCQPPDVTTVTNSCVASQTNDSDEQTNSDEVVTPVIKTAAVCNQTGILRPHGAPTTPGTMKKRVQIQEISV</sequence>
<proteinExistence type="inferred from homology"/>
<organism evidence="4 5">
    <name type="scientific">Cryptolaemus montrouzieri</name>
    <dbReference type="NCBI Taxonomy" id="559131"/>
    <lineage>
        <taxon>Eukaryota</taxon>
        <taxon>Metazoa</taxon>
        <taxon>Ecdysozoa</taxon>
        <taxon>Arthropoda</taxon>
        <taxon>Hexapoda</taxon>
        <taxon>Insecta</taxon>
        <taxon>Pterygota</taxon>
        <taxon>Neoptera</taxon>
        <taxon>Endopterygota</taxon>
        <taxon>Coleoptera</taxon>
        <taxon>Polyphaga</taxon>
        <taxon>Cucujiformia</taxon>
        <taxon>Coccinelloidea</taxon>
        <taxon>Coccinellidae</taxon>
        <taxon>Scymninae</taxon>
        <taxon>Scymnini</taxon>
        <taxon>Cryptolaemus</taxon>
    </lineage>
</organism>
<keyword evidence="5" id="KW-1185">Reference proteome</keyword>
<reference evidence="4 5" key="1">
    <citation type="journal article" date="2021" name="BMC Biol.">
        <title>Horizontally acquired antibacterial genes associated with adaptive radiation of ladybird beetles.</title>
        <authorList>
            <person name="Li H.S."/>
            <person name="Tang X.F."/>
            <person name="Huang Y.H."/>
            <person name="Xu Z.Y."/>
            <person name="Chen M.L."/>
            <person name="Du X.Y."/>
            <person name="Qiu B.Y."/>
            <person name="Chen P.T."/>
            <person name="Zhang W."/>
            <person name="Slipinski A."/>
            <person name="Escalona H.E."/>
            <person name="Waterhouse R.M."/>
            <person name="Zwick A."/>
            <person name="Pang H."/>
        </authorList>
    </citation>
    <scope>NUCLEOTIDE SEQUENCE [LARGE SCALE GENOMIC DNA]</scope>
    <source>
        <strain evidence="4">SYSU2018</strain>
    </source>
</reference>
<comment type="similarity">
    <text evidence="1">Belongs to the type-B carboxylesterase/lipase family.</text>
</comment>
<dbReference type="EMBL" id="JABFTP020000144">
    <property type="protein sequence ID" value="KAL3283131.1"/>
    <property type="molecule type" value="Genomic_DNA"/>
</dbReference>
<evidence type="ECO:0000256" key="3">
    <source>
        <dbReference type="SAM" id="Phobius"/>
    </source>
</evidence>
<feature type="region of interest" description="Disordered" evidence="2">
    <location>
        <begin position="236"/>
        <end position="259"/>
    </location>
</feature>
<evidence type="ECO:0000256" key="1">
    <source>
        <dbReference type="ARBA" id="ARBA00005964"/>
    </source>
</evidence>
<evidence type="ECO:0000313" key="5">
    <source>
        <dbReference type="Proteomes" id="UP001516400"/>
    </source>
</evidence>
<evidence type="ECO:0000313" key="4">
    <source>
        <dbReference type="EMBL" id="KAL3283131.1"/>
    </source>
</evidence>
<comment type="caution">
    <text evidence="4">The sequence shown here is derived from an EMBL/GenBank/DDBJ whole genome shotgun (WGS) entry which is preliminary data.</text>
</comment>
<gene>
    <name evidence="4" type="ORF">HHI36_006287</name>
</gene>
<feature type="compositionally biased region" description="Low complexity" evidence="2">
    <location>
        <begin position="62"/>
        <end position="72"/>
    </location>
</feature>
<feature type="region of interest" description="Disordered" evidence="2">
    <location>
        <begin position="62"/>
        <end position="85"/>
    </location>
</feature>
<feature type="transmembrane region" description="Helical" evidence="3">
    <location>
        <begin position="120"/>
        <end position="146"/>
    </location>
</feature>
<feature type="region of interest" description="Disordered" evidence="2">
    <location>
        <begin position="151"/>
        <end position="173"/>
    </location>
</feature>
<dbReference type="AlphaFoldDB" id="A0ABD2NWN6"/>
<keyword evidence="3" id="KW-0812">Transmembrane</keyword>
<feature type="compositionally biased region" description="Low complexity" evidence="2">
    <location>
        <begin position="164"/>
        <end position="173"/>
    </location>
</feature>
<feature type="compositionally biased region" description="Polar residues" evidence="2">
    <location>
        <begin position="247"/>
        <end position="259"/>
    </location>
</feature>
<keyword evidence="3" id="KW-0472">Membrane</keyword>
<accession>A0ABD2NWN6</accession>
<dbReference type="Proteomes" id="UP001516400">
    <property type="component" value="Unassembled WGS sequence"/>
</dbReference>
<evidence type="ECO:0000256" key="2">
    <source>
        <dbReference type="SAM" id="MobiDB-lite"/>
    </source>
</evidence>
<name>A0ABD2NWN6_9CUCU</name>
<protein>
    <submittedName>
        <fullName evidence="4">Uncharacterized protein</fullName>
    </submittedName>
</protein>
<dbReference type="InterPro" id="IPR051093">
    <property type="entry name" value="Neuroligin/BSAL"/>
</dbReference>